<dbReference type="PROSITE" id="PS51387">
    <property type="entry name" value="FAD_PCMH"/>
    <property type="match status" value="1"/>
</dbReference>
<accession>A0ABT4LNX6</accession>
<evidence type="ECO:0000256" key="3">
    <source>
        <dbReference type="ARBA" id="ARBA00022827"/>
    </source>
</evidence>
<dbReference type="InterPro" id="IPR006094">
    <property type="entry name" value="Oxid_FAD_bind_N"/>
</dbReference>
<dbReference type="Gene3D" id="3.30.70.2190">
    <property type="match status" value="1"/>
</dbReference>
<dbReference type="InterPro" id="IPR016169">
    <property type="entry name" value="FAD-bd_PCMH_sub2"/>
</dbReference>
<dbReference type="InterPro" id="IPR016166">
    <property type="entry name" value="FAD-bd_PCMH"/>
</dbReference>
<dbReference type="Gene3D" id="3.30.465.10">
    <property type="match status" value="1"/>
</dbReference>
<dbReference type="Pfam" id="PF02913">
    <property type="entry name" value="FAD-oxidase_C"/>
    <property type="match status" value="1"/>
</dbReference>
<dbReference type="InterPro" id="IPR004113">
    <property type="entry name" value="FAD-bd_oxidored_4_C"/>
</dbReference>
<proteinExistence type="inferred from homology"/>
<dbReference type="Gene3D" id="1.10.45.10">
    <property type="entry name" value="Vanillyl-alcohol Oxidase, Chain A, domain 4"/>
    <property type="match status" value="1"/>
</dbReference>
<keyword evidence="3" id="KW-0274">FAD</keyword>
<dbReference type="InterPro" id="IPR016171">
    <property type="entry name" value="Vanillyl_alc_oxidase_C-sub2"/>
</dbReference>
<evidence type="ECO:0000313" key="6">
    <source>
        <dbReference type="Proteomes" id="UP001069802"/>
    </source>
</evidence>
<dbReference type="Gene3D" id="3.30.43.10">
    <property type="entry name" value="Uridine Diphospho-n-acetylenolpyruvylglucosamine Reductase, domain 2"/>
    <property type="match status" value="1"/>
</dbReference>
<evidence type="ECO:0000256" key="2">
    <source>
        <dbReference type="ARBA" id="ARBA00022630"/>
    </source>
</evidence>
<dbReference type="Pfam" id="PF01565">
    <property type="entry name" value="FAD_binding_4"/>
    <property type="match status" value="1"/>
</dbReference>
<keyword evidence="2" id="KW-0285">Flavoprotein</keyword>
<dbReference type="InterPro" id="IPR016164">
    <property type="entry name" value="FAD-linked_Oxase-like_C"/>
</dbReference>
<sequence>MAPSSTPVSLPALPDGFLPALKRIVGDRGLLTKAEGILPHVTEQRGRFVGATACVVKPGTTGEVAQVIKLCQDHDIAIVPQGGNTGLVSAGIAFAEDRAIILNLSRMNKVRNLDPLNNTMTVEAGCILQNIQEAAAKADRFFPLSLGSEGSCQIGGNIASNAGGINVIRYGNTRALVLGLEVVTADGEIWDGLRSLRKDNTGYDLKQLFIGSEGTLGVITAAVLKLFPAMKERSTAFIGLRQLDDAPPLLGLAQSLIGEALNSFELIPRIALDFALKHGQDITDPLGQPYDWYILLEASAGTPQANLPLLFESFLEQALEAGLIHDAALAQNTAQADSFWRLRENITLCQKAEGGSIKHDIAVPLSAIPAFISKANAAVESYLPGIRPYPFGHIGDGNIHYNLSQPPGMDINDYLAHWDRLNRIVHDIVVDMGGSISAEHGIGRVKLEENLHYKSPLEIRMMQQIKQSLDPKNLMNPGKLLPVSPRS</sequence>
<dbReference type="RefSeq" id="WP_269425011.1">
    <property type="nucleotide sequence ID" value="NZ_JAPWGY010000011.1"/>
</dbReference>
<dbReference type="InterPro" id="IPR051264">
    <property type="entry name" value="FAD-oxidored/transferase_4"/>
</dbReference>
<evidence type="ECO:0000256" key="1">
    <source>
        <dbReference type="ARBA" id="ARBA00008000"/>
    </source>
</evidence>
<protein>
    <submittedName>
        <fullName evidence="5">FAD-binding oxidoreductase</fullName>
    </submittedName>
</protein>
<name>A0ABT4LNX6_9PROT</name>
<evidence type="ECO:0000313" key="5">
    <source>
        <dbReference type="EMBL" id="MCZ4282845.1"/>
    </source>
</evidence>
<dbReference type="SUPFAM" id="SSF56176">
    <property type="entry name" value="FAD-binding/transporter-associated domain-like"/>
    <property type="match status" value="1"/>
</dbReference>
<dbReference type="InterPro" id="IPR016167">
    <property type="entry name" value="FAD-bd_PCMH_sub1"/>
</dbReference>
<comment type="similarity">
    <text evidence="1">Belongs to the FAD-binding oxidoreductase/transferase type 4 family.</text>
</comment>
<keyword evidence="6" id="KW-1185">Reference proteome</keyword>
<dbReference type="EMBL" id="JAPWGY010000011">
    <property type="protein sequence ID" value="MCZ4282845.1"/>
    <property type="molecule type" value="Genomic_DNA"/>
</dbReference>
<dbReference type="PANTHER" id="PTHR43716">
    <property type="entry name" value="D-2-HYDROXYGLUTARATE DEHYDROGENASE, MITOCHONDRIAL"/>
    <property type="match status" value="1"/>
</dbReference>
<dbReference type="InterPro" id="IPR036318">
    <property type="entry name" value="FAD-bd_PCMH-like_sf"/>
</dbReference>
<dbReference type="Gene3D" id="3.30.70.2740">
    <property type="match status" value="1"/>
</dbReference>
<comment type="caution">
    <text evidence="5">The sequence shown here is derived from an EMBL/GenBank/DDBJ whole genome shotgun (WGS) entry which is preliminary data.</text>
</comment>
<organism evidence="5 6">
    <name type="scientific">Kiloniella laminariae</name>
    <dbReference type="NCBI Taxonomy" id="454162"/>
    <lineage>
        <taxon>Bacteria</taxon>
        <taxon>Pseudomonadati</taxon>
        <taxon>Pseudomonadota</taxon>
        <taxon>Alphaproteobacteria</taxon>
        <taxon>Rhodospirillales</taxon>
        <taxon>Kiloniellaceae</taxon>
        <taxon>Kiloniella</taxon>
    </lineage>
</organism>
<dbReference type="PANTHER" id="PTHR43716:SF2">
    <property type="entry name" value="BLL6224 PROTEIN"/>
    <property type="match status" value="1"/>
</dbReference>
<reference evidence="5" key="1">
    <citation type="submission" date="2022-12" db="EMBL/GenBank/DDBJ databases">
        <title>Bacterial isolates from different developmental stages of Nematostella vectensis.</title>
        <authorList>
            <person name="Fraune S."/>
        </authorList>
    </citation>
    <scope>NUCLEOTIDE SEQUENCE</scope>
    <source>
        <strain evidence="5">G21630-S1</strain>
    </source>
</reference>
<feature type="domain" description="FAD-binding PCMH-type" evidence="4">
    <location>
        <begin position="48"/>
        <end position="229"/>
    </location>
</feature>
<dbReference type="SUPFAM" id="SSF55103">
    <property type="entry name" value="FAD-linked oxidases, C-terminal domain"/>
    <property type="match status" value="1"/>
</dbReference>
<gene>
    <name evidence="5" type="ORF">O4H49_18820</name>
</gene>
<dbReference type="Proteomes" id="UP001069802">
    <property type="component" value="Unassembled WGS sequence"/>
</dbReference>
<evidence type="ECO:0000259" key="4">
    <source>
        <dbReference type="PROSITE" id="PS51387"/>
    </source>
</evidence>